<organism evidence="2">
    <name type="scientific">Anopheles sinensis</name>
    <name type="common">Mosquito</name>
    <dbReference type="NCBI Taxonomy" id="74873"/>
    <lineage>
        <taxon>Eukaryota</taxon>
        <taxon>Metazoa</taxon>
        <taxon>Ecdysozoa</taxon>
        <taxon>Arthropoda</taxon>
        <taxon>Hexapoda</taxon>
        <taxon>Insecta</taxon>
        <taxon>Pterygota</taxon>
        <taxon>Neoptera</taxon>
        <taxon>Endopterygota</taxon>
        <taxon>Diptera</taxon>
        <taxon>Nematocera</taxon>
        <taxon>Culicoidea</taxon>
        <taxon>Culicidae</taxon>
        <taxon>Anophelinae</taxon>
        <taxon>Anopheles</taxon>
    </lineage>
</organism>
<dbReference type="AlphaFoldDB" id="A0A084WPG8"/>
<reference evidence="3" key="2">
    <citation type="submission" date="2020-05" db="UniProtKB">
        <authorList>
            <consortium name="EnsemblMetazoa"/>
        </authorList>
    </citation>
    <scope>IDENTIFICATION</scope>
</reference>
<dbReference type="EMBL" id="KE525369">
    <property type="protein sequence ID" value="KFB52112.1"/>
    <property type="molecule type" value="Genomic_DNA"/>
</dbReference>
<evidence type="ECO:0000256" key="1">
    <source>
        <dbReference type="SAM" id="MobiDB-lite"/>
    </source>
</evidence>
<evidence type="ECO:0000313" key="2">
    <source>
        <dbReference type="EMBL" id="KFB52112.1"/>
    </source>
</evidence>
<evidence type="ECO:0000313" key="3">
    <source>
        <dbReference type="EnsemblMetazoa" id="ASIC020429-PA"/>
    </source>
</evidence>
<dbReference type="VEuPathDB" id="VectorBase:ASIC020429"/>
<dbReference type="EnsemblMetazoa" id="ASIC020429-RA">
    <property type="protein sequence ID" value="ASIC020429-PA"/>
    <property type="gene ID" value="ASIC020429"/>
</dbReference>
<keyword evidence="4" id="KW-1185">Reference proteome</keyword>
<protein>
    <submittedName>
        <fullName evidence="2 3">Uncharacterized protein</fullName>
    </submittedName>
</protein>
<sequence length="94" mass="10527">MSLLPSSGRGPVARTWAPRTRGVRHRPLVIDGGRVVAIRCEINLPHTFSPAPIRRPSPCQPQRPTAKLIFNQHAYEEGEKKGLPRQSSPDEQRN</sequence>
<proteinExistence type="predicted"/>
<feature type="region of interest" description="Disordered" evidence="1">
    <location>
        <begin position="71"/>
        <end position="94"/>
    </location>
</feature>
<name>A0A084WPG8_ANOSI</name>
<reference evidence="2 4" key="1">
    <citation type="journal article" date="2014" name="BMC Genomics">
        <title>Genome sequence of Anopheles sinensis provides insight into genetics basis of mosquito competence for malaria parasites.</title>
        <authorList>
            <person name="Zhou D."/>
            <person name="Zhang D."/>
            <person name="Ding G."/>
            <person name="Shi L."/>
            <person name="Hou Q."/>
            <person name="Ye Y."/>
            <person name="Xu Y."/>
            <person name="Zhou H."/>
            <person name="Xiong C."/>
            <person name="Li S."/>
            <person name="Yu J."/>
            <person name="Hong S."/>
            <person name="Yu X."/>
            <person name="Zou P."/>
            <person name="Chen C."/>
            <person name="Chang X."/>
            <person name="Wang W."/>
            <person name="Lv Y."/>
            <person name="Sun Y."/>
            <person name="Ma L."/>
            <person name="Shen B."/>
            <person name="Zhu C."/>
        </authorList>
    </citation>
    <scope>NUCLEOTIDE SEQUENCE [LARGE SCALE GENOMIC DNA]</scope>
</reference>
<dbReference type="EMBL" id="ATLV01025076">
    <property type="status" value="NOT_ANNOTATED_CDS"/>
    <property type="molecule type" value="Genomic_DNA"/>
</dbReference>
<accession>A0A084WPG8</accession>
<evidence type="ECO:0000313" key="4">
    <source>
        <dbReference type="Proteomes" id="UP000030765"/>
    </source>
</evidence>
<gene>
    <name evidence="2" type="ORF">ZHAS_00020429</name>
</gene>
<dbReference type="Proteomes" id="UP000030765">
    <property type="component" value="Unassembled WGS sequence"/>
</dbReference>
<feature type="compositionally biased region" description="Basic and acidic residues" evidence="1">
    <location>
        <begin position="74"/>
        <end position="94"/>
    </location>
</feature>